<gene>
    <name evidence="4" type="ORF">AKL17_0614</name>
</gene>
<comment type="similarity">
    <text evidence="1">Belongs to the 'GDXG' lipolytic enzyme family.</text>
</comment>
<dbReference type="GO" id="GO:0004806">
    <property type="term" value="F:triacylglycerol lipase activity"/>
    <property type="evidence" value="ECO:0007669"/>
    <property type="project" value="TreeGrafter"/>
</dbReference>
<keyword evidence="2" id="KW-0378">Hydrolase</keyword>
<organism evidence="4 5">
    <name type="scientific">Frigidibacter mobilis</name>
    <dbReference type="NCBI Taxonomy" id="1335048"/>
    <lineage>
        <taxon>Bacteria</taxon>
        <taxon>Pseudomonadati</taxon>
        <taxon>Pseudomonadota</taxon>
        <taxon>Alphaproteobacteria</taxon>
        <taxon>Rhodobacterales</taxon>
        <taxon>Paracoccaceae</taxon>
        <taxon>Frigidibacter</taxon>
    </lineage>
</organism>
<proteinExistence type="inferred from homology"/>
<evidence type="ECO:0000256" key="1">
    <source>
        <dbReference type="ARBA" id="ARBA00010515"/>
    </source>
</evidence>
<dbReference type="SUPFAM" id="SSF53474">
    <property type="entry name" value="alpha/beta-Hydrolases"/>
    <property type="match status" value="1"/>
</dbReference>
<dbReference type="AlphaFoldDB" id="A0A159Z1M8"/>
<evidence type="ECO:0000313" key="5">
    <source>
        <dbReference type="Proteomes" id="UP000076128"/>
    </source>
</evidence>
<dbReference type="STRING" id="1335048.AKL17_0614"/>
<feature type="domain" description="Alpha/beta hydrolase fold-3" evidence="3">
    <location>
        <begin position="73"/>
        <end position="273"/>
    </location>
</feature>
<evidence type="ECO:0000313" key="4">
    <source>
        <dbReference type="EMBL" id="AMY67874.1"/>
    </source>
</evidence>
<keyword evidence="5" id="KW-1185">Reference proteome</keyword>
<dbReference type="PROSITE" id="PS01173">
    <property type="entry name" value="LIPASE_GDXG_HIS"/>
    <property type="match status" value="1"/>
</dbReference>
<dbReference type="KEGG" id="daa:AKL17_0614"/>
<dbReference type="PANTHER" id="PTHR48081">
    <property type="entry name" value="AB HYDROLASE SUPERFAMILY PROTEIN C4A8.06C"/>
    <property type="match status" value="1"/>
</dbReference>
<dbReference type="EMBL" id="CP012661">
    <property type="protein sequence ID" value="AMY67874.1"/>
    <property type="molecule type" value="Genomic_DNA"/>
</dbReference>
<dbReference type="PANTHER" id="PTHR48081:SF30">
    <property type="entry name" value="ACETYL-HYDROLASE LIPR-RELATED"/>
    <property type="match status" value="1"/>
</dbReference>
<dbReference type="Proteomes" id="UP000076128">
    <property type="component" value="Chromosome"/>
</dbReference>
<dbReference type="RefSeq" id="WP_066809626.1">
    <property type="nucleotide sequence ID" value="NZ_CP012661.1"/>
</dbReference>
<evidence type="ECO:0000256" key="2">
    <source>
        <dbReference type="ARBA" id="ARBA00022801"/>
    </source>
</evidence>
<dbReference type="InterPro" id="IPR029058">
    <property type="entry name" value="AB_hydrolase_fold"/>
</dbReference>
<dbReference type="InterPro" id="IPR013094">
    <property type="entry name" value="AB_hydrolase_3"/>
</dbReference>
<dbReference type="OrthoDB" id="9806180at2"/>
<reference evidence="4 5" key="1">
    <citation type="submission" date="2015-09" db="EMBL/GenBank/DDBJ databases">
        <title>Complete genome sequence of Defluviimonas alba cai42t isolated from an oilfield in Xinjiang.</title>
        <authorList>
            <person name="Geng S."/>
            <person name="Pan X."/>
            <person name="Wu X."/>
        </authorList>
    </citation>
    <scope>NUCLEOTIDE SEQUENCE [LARGE SCALE GENOMIC DNA]</scope>
    <source>
        <strain evidence="5">cai42</strain>
    </source>
</reference>
<evidence type="ECO:0000259" key="3">
    <source>
        <dbReference type="Pfam" id="PF07859"/>
    </source>
</evidence>
<accession>A0A159Z1M8</accession>
<dbReference type="InterPro" id="IPR002168">
    <property type="entry name" value="Lipase_GDXG_HIS_AS"/>
</dbReference>
<name>A0A159Z1M8_9RHOB</name>
<sequence length="308" mass="31780">MSRRLALLNAALRFGTRPALARMRDPVLARAVMERGARWMVRAPPHLLALDGPMGKVPGLRVSAGRVAPGHAILHLHGGAYVAGSPRTHQAMLGRLSRLAGLEVFAPAYRLAPEHPFPAALKDAEAAFAGLLARGYAPERIALGGDSAGGGLAFALLARLCAAGSPPGFAYGFSPWADLTGSGASIRSNAAADPMLPAARLADVAEFYLQGHPAADPGASPLFAQFPGAPPVLLQVGSTEILLDDSLRLAERLRGFGTAVDLQVLPGAPHVCHLFDGWVPEARAALRAAAAAIRAGLLRPGQPASAGS</sequence>
<dbReference type="PATRIC" id="fig|1335048.3.peg.636"/>
<dbReference type="Pfam" id="PF07859">
    <property type="entry name" value="Abhydrolase_3"/>
    <property type="match status" value="1"/>
</dbReference>
<dbReference type="Gene3D" id="3.40.50.1820">
    <property type="entry name" value="alpha/beta hydrolase"/>
    <property type="match status" value="1"/>
</dbReference>
<dbReference type="InterPro" id="IPR050300">
    <property type="entry name" value="GDXG_lipolytic_enzyme"/>
</dbReference>
<protein>
    <submittedName>
        <fullName evidence="4">Esterase</fullName>
    </submittedName>
</protein>